<dbReference type="SMART" id="SM00233">
    <property type="entry name" value="PH"/>
    <property type="match status" value="1"/>
</dbReference>
<dbReference type="AlphaFoldDB" id="A0A9Q0RE83"/>
<dbReference type="InterPro" id="IPR035899">
    <property type="entry name" value="DBL_dom_sf"/>
</dbReference>
<dbReference type="FunFam" id="1.20.900.10:FF:000003">
    <property type="entry name" value="Rho guanine nucleotide exchange factor 10 like"/>
    <property type="match status" value="1"/>
</dbReference>
<dbReference type="OrthoDB" id="20080at2759"/>
<feature type="domain" description="DH" evidence="3">
    <location>
        <begin position="166"/>
        <end position="348"/>
    </location>
</feature>
<dbReference type="GO" id="GO:0005085">
    <property type="term" value="F:guanyl-nucleotide exchange factor activity"/>
    <property type="evidence" value="ECO:0007669"/>
    <property type="project" value="InterPro"/>
</dbReference>
<dbReference type="InterPro" id="IPR000219">
    <property type="entry name" value="DH_dom"/>
</dbReference>
<feature type="compositionally biased region" description="Basic and acidic residues" evidence="2">
    <location>
        <begin position="136"/>
        <end position="164"/>
    </location>
</feature>
<evidence type="ECO:0000256" key="1">
    <source>
        <dbReference type="SAM" id="Coils"/>
    </source>
</evidence>
<evidence type="ECO:0000313" key="5">
    <source>
        <dbReference type="Proteomes" id="UP001149090"/>
    </source>
</evidence>
<reference evidence="4" key="1">
    <citation type="submission" date="2022-10" db="EMBL/GenBank/DDBJ databases">
        <title>Novel sulphate-reducing endosymbionts in the free-living metamonad Anaeramoeba.</title>
        <authorList>
            <person name="Jerlstrom-Hultqvist J."/>
            <person name="Cepicka I."/>
            <person name="Gallot-Lavallee L."/>
            <person name="Salas-Leiva D."/>
            <person name="Curtis B.A."/>
            <person name="Zahonova K."/>
            <person name="Pipaliya S."/>
            <person name="Dacks J."/>
            <person name="Roger A.J."/>
        </authorList>
    </citation>
    <scope>NUCLEOTIDE SEQUENCE</scope>
    <source>
        <strain evidence="4">BMAN</strain>
    </source>
</reference>
<dbReference type="Gene3D" id="2.30.29.30">
    <property type="entry name" value="Pleckstrin-homology domain (PH domain)/Phosphotyrosine-binding domain (PTB)"/>
    <property type="match status" value="2"/>
</dbReference>
<feature type="compositionally biased region" description="Low complexity" evidence="2">
    <location>
        <begin position="1"/>
        <end position="10"/>
    </location>
</feature>
<feature type="compositionally biased region" description="Basic and acidic residues" evidence="2">
    <location>
        <begin position="31"/>
        <end position="57"/>
    </location>
</feature>
<dbReference type="SUPFAM" id="SSF50729">
    <property type="entry name" value="PH domain-like"/>
    <property type="match status" value="2"/>
</dbReference>
<gene>
    <name evidence="4" type="ORF">M0811_00187</name>
</gene>
<keyword evidence="5" id="KW-1185">Reference proteome</keyword>
<feature type="region of interest" description="Disordered" evidence="2">
    <location>
        <begin position="130"/>
        <end position="167"/>
    </location>
</feature>
<sequence length="645" mass="76520">MKIKNQNQKPKQIEKKIEKKNENINKNQNQKKIENQNQKKIENQNQIEKKIEKKNENINKNQNQKKIENINKNQNQKKIENQNQNINKNQNQNQKQIEKKIEKKNQNINKNQNQKKIENQNQNINKNQNQIQNQKQNEKKIENKNEKENENENEKEKQKQEKRENTRRKVVQEIYESEKVYVASIHTLIETFLQPLRKLPKLITVDQIKMLFSQIEVIYSYNNLLLTQVEERWKNWDSNQKIGDVFLQIAAFLKTYTEYVRNYNSSINTLILLQKKKDFNRFLKKQESKDGKINTISAFLILPVQRIPRYVLLVKELIKNTSKEHPDYQNLIQAQDKIEEVASYLNEKKREAENINQVLEIQKRVHGLEVILSPSRKFIEEKKMQLVVKNHLVDVVMFIFNDLILIAKQKGSKFELVDSLVLNGEFHFQAKDKTLAVINDVDPKLIIKLTHESNQKPYFFKAKDNEEVGHIVSVLDSLIETFFDQFLSLTPYITQDATKFGTIRLKKVDHSEILKQTFIDNLESSKELRILKLTPKQIYLFDHENINRPSMIYELTECRVRIDVESNGFELKTPTKVHLFSTGSLIDSIKWVNKIRECWMKLFSTFDKSRQKNSSKKYKLKRGTKCADFSYGNTSIFKNNSFIKS</sequence>
<name>A0A9Q0RE83_ANAIG</name>
<dbReference type="Pfam" id="PF00621">
    <property type="entry name" value="RhoGEF"/>
    <property type="match status" value="1"/>
</dbReference>
<evidence type="ECO:0000259" key="3">
    <source>
        <dbReference type="PROSITE" id="PS50010"/>
    </source>
</evidence>
<feature type="compositionally biased region" description="Low complexity" evidence="2">
    <location>
        <begin position="58"/>
        <end position="95"/>
    </location>
</feature>
<dbReference type="PROSITE" id="PS50010">
    <property type="entry name" value="DH_2"/>
    <property type="match status" value="1"/>
</dbReference>
<feature type="compositionally biased region" description="Basic and acidic residues" evidence="2">
    <location>
        <begin position="11"/>
        <end position="23"/>
    </location>
</feature>
<accession>A0A9Q0RE83</accession>
<protein>
    <submittedName>
        <fullName evidence="4">Faciogenital dysplasia protein</fullName>
    </submittedName>
</protein>
<dbReference type="Gene3D" id="1.20.900.10">
    <property type="entry name" value="Dbl homology (DH) domain"/>
    <property type="match status" value="1"/>
</dbReference>
<dbReference type="Proteomes" id="UP001149090">
    <property type="component" value="Unassembled WGS sequence"/>
</dbReference>
<organism evidence="4 5">
    <name type="scientific">Anaeramoeba ignava</name>
    <name type="common">Anaerobic marine amoeba</name>
    <dbReference type="NCBI Taxonomy" id="1746090"/>
    <lineage>
        <taxon>Eukaryota</taxon>
        <taxon>Metamonada</taxon>
        <taxon>Anaeramoebidae</taxon>
        <taxon>Anaeramoeba</taxon>
    </lineage>
</organism>
<feature type="coiled-coil region" evidence="1">
    <location>
        <begin position="331"/>
        <end position="365"/>
    </location>
</feature>
<dbReference type="EMBL" id="JAPDFW010000059">
    <property type="protein sequence ID" value="KAJ5076869.1"/>
    <property type="molecule type" value="Genomic_DNA"/>
</dbReference>
<dbReference type="SMART" id="SM00325">
    <property type="entry name" value="RhoGEF"/>
    <property type="match status" value="1"/>
</dbReference>
<dbReference type="PANTHER" id="PTHR12673:SF114">
    <property type="entry name" value="DH DOMAIN-CONTAINING PROTEIN"/>
    <property type="match status" value="1"/>
</dbReference>
<dbReference type="SUPFAM" id="SSF48065">
    <property type="entry name" value="DBL homology domain (DH-domain)"/>
    <property type="match status" value="1"/>
</dbReference>
<dbReference type="InterPro" id="IPR001849">
    <property type="entry name" value="PH_domain"/>
</dbReference>
<keyword evidence="1" id="KW-0175">Coiled coil</keyword>
<comment type="caution">
    <text evidence="4">The sequence shown here is derived from an EMBL/GenBank/DDBJ whole genome shotgun (WGS) entry which is preliminary data.</text>
</comment>
<evidence type="ECO:0000313" key="4">
    <source>
        <dbReference type="EMBL" id="KAJ5076869.1"/>
    </source>
</evidence>
<feature type="region of interest" description="Disordered" evidence="2">
    <location>
        <begin position="1"/>
        <end position="96"/>
    </location>
</feature>
<dbReference type="InterPro" id="IPR051092">
    <property type="entry name" value="FYVE_RhoGEF_PH"/>
</dbReference>
<dbReference type="PANTHER" id="PTHR12673">
    <property type="entry name" value="FACIOGENITAL DYSPLASIA PROTEIN"/>
    <property type="match status" value="1"/>
</dbReference>
<dbReference type="InterPro" id="IPR011993">
    <property type="entry name" value="PH-like_dom_sf"/>
</dbReference>
<dbReference type="CDD" id="cd00160">
    <property type="entry name" value="RhoGEF"/>
    <property type="match status" value="1"/>
</dbReference>
<proteinExistence type="predicted"/>
<evidence type="ECO:0000256" key="2">
    <source>
        <dbReference type="SAM" id="MobiDB-lite"/>
    </source>
</evidence>
<dbReference type="GO" id="GO:0005737">
    <property type="term" value="C:cytoplasm"/>
    <property type="evidence" value="ECO:0007669"/>
    <property type="project" value="TreeGrafter"/>
</dbReference>